<dbReference type="SUPFAM" id="SSF46785">
    <property type="entry name" value="Winged helix' DNA-binding domain"/>
    <property type="match status" value="1"/>
</dbReference>
<dbReference type="GO" id="GO:0003700">
    <property type="term" value="F:DNA-binding transcription factor activity"/>
    <property type="evidence" value="ECO:0007669"/>
    <property type="project" value="InterPro"/>
</dbReference>
<dbReference type="PROSITE" id="PS50931">
    <property type="entry name" value="HTH_LYSR"/>
    <property type="match status" value="1"/>
</dbReference>
<dbReference type="PANTHER" id="PTHR30126:SF39">
    <property type="entry name" value="HTH-TYPE TRANSCRIPTIONAL REGULATOR CYSL"/>
    <property type="match status" value="1"/>
</dbReference>
<dbReference type="InterPro" id="IPR005119">
    <property type="entry name" value="LysR_subst-bd"/>
</dbReference>
<dbReference type="Pfam" id="PF00126">
    <property type="entry name" value="HTH_1"/>
    <property type="match status" value="1"/>
</dbReference>
<dbReference type="Gene3D" id="3.40.190.10">
    <property type="entry name" value="Periplasmic binding protein-like II"/>
    <property type="match status" value="2"/>
</dbReference>
<dbReference type="GO" id="GO:0000976">
    <property type="term" value="F:transcription cis-regulatory region binding"/>
    <property type="evidence" value="ECO:0007669"/>
    <property type="project" value="TreeGrafter"/>
</dbReference>
<protein>
    <submittedName>
        <fullName evidence="6">DNA-binding transcriptional LysR family regulator</fullName>
    </submittedName>
</protein>
<dbReference type="Proteomes" id="UP000245412">
    <property type="component" value="Unassembled WGS sequence"/>
</dbReference>
<organism evidence="6 7">
    <name type="scientific">Murimonas intestini</name>
    <dbReference type="NCBI Taxonomy" id="1337051"/>
    <lineage>
        <taxon>Bacteria</taxon>
        <taxon>Bacillati</taxon>
        <taxon>Bacillota</taxon>
        <taxon>Clostridia</taxon>
        <taxon>Lachnospirales</taxon>
        <taxon>Lachnospiraceae</taxon>
        <taxon>Murimonas</taxon>
    </lineage>
</organism>
<dbReference type="EMBL" id="QGGY01000004">
    <property type="protein sequence ID" value="PWJ76636.1"/>
    <property type="molecule type" value="Genomic_DNA"/>
</dbReference>
<evidence type="ECO:0000256" key="1">
    <source>
        <dbReference type="ARBA" id="ARBA00009437"/>
    </source>
</evidence>
<dbReference type="InterPro" id="IPR036388">
    <property type="entry name" value="WH-like_DNA-bd_sf"/>
</dbReference>
<reference evidence="6 7" key="1">
    <citation type="submission" date="2018-05" db="EMBL/GenBank/DDBJ databases">
        <authorList>
            <person name="Goeker M."/>
            <person name="Huntemann M."/>
            <person name="Clum A."/>
            <person name="Pillay M."/>
            <person name="Palaniappan K."/>
            <person name="Varghese N."/>
            <person name="Mikhailova N."/>
            <person name="Stamatis D."/>
            <person name="Reddy T."/>
            <person name="Daum C."/>
            <person name="Shapiro N."/>
            <person name="Ivanova N."/>
            <person name="Kyrpides N."/>
            <person name="Woyke T."/>
        </authorList>
    </citation>
    <scope>NUCLEOTIDE SEQUENCE [LARGE SCALE GENOMIC DNA]</scope>
    <source>
        <strain evidence="6 7">DSM 26524</strain>
    </source>
</reference>
<evidence type="ECO:0000256" key="4">
    <source>
        <dbReference type="ARBA" id="ARBA00023163"/>
    </source>
</evidence>
<keyword evidence="4" id="KW-0804">Transcription</keyword>
<dbReference type="Pfam" id="PF03466">
    <property type="entry name" value="LysR_substrate"/>
    <property type="match status" value="1"/>
</dbReference>
<dbReference type="SUPFAM" id="SSF53850">
    <property type="entry name" value="Periplasmic binding protein-like II"/>
    <property type="match status" value="1"/>
</dbReference>
<evidence type="ECO:0000256" key="2">
    <source>
        <dbReference type="ARBA" id="ARBA00023015"/>
    </source>
</evidence>
<comment type="caution">
    <text evidence="6">The sequence shown here is derived from an EMBL/GenBank/DDBJ whole genome shotgun (WGS) entry which is preliminary data.</text>
</comment>
<evidence type="ECO:0000256" key="3">
    <source>
        <dbReference type="ARBA" id="ARBA00023125"/>
    </source>
</evidence>
<keyword evidence="3 6" id="KW-0238">DNA-binding</keyword>
<gene>
    <name evidence="6" type="ORF">C7383_10482</name>
</gene>
<comment type="similarity">
    <text evidence="1">Belongs to the LysR transcriptional regulatory family.</text>
</comment>
<dbReference type="Gene3D" id="1.10.10.10">
    <property type="entry name" value="Winged helix-like DNA-binding domain superfamily/Winged helix DNA-binding domain"/>
    <property type="match status" value="1"/>
</dbReference>
<dbReference type="AlphaFoldDB" id="A0AB73T6D7"/>
<evidence type="ECO:0000313" key="7">
    <source>
        <dbReference type="Proteomes" id="UP000245412"/>
    </source>
</evidence>
<sequence>MLDLKVQTFLTVCQEMNFTRAARRLHLSQPAVTQHIHSLEEYYHAPLFEFEGKRFRLTKYGRLIHDTLLALKNNENYLMEQLDILKNHHPVINMGATLTAGEFLVAKPISRYLNSNPDTELSLTVTNTRELLQKLDDGVIDFAILEGDFPKSAYAHQPLFFTEFIPVCCPSYKFTRNISGIHDLTGERLIIREQGSGTRSILETELDRNSLSADDFRRIITIGNMNAIIDMVAYGCGITFLYRSAVEDRIKNGSLTVIPLKDFRIYHEISAVWKKENLQGNYFAQLVSDIFCSDTTPPLF</sequence>
<name>A0AB73T6D7_9FIRM</name>
<dbReference type="RefSeq" id="WP_109625786.1">
    <property type="nucleotide sequence ID" value="NZ_JANKBI010000008.1"/>
</dbReference>
<keyword evidence="2" id="KW-0805">Transcription regulation</keyword>
<proteinExistence type="inferred from homology"/>
<dbReference type="PRINTS" id="PR00039">
    <property type="entry name" value="HTHLYSR"/>
</dbReference>
<evidence type="ECO:0000259" key="5">
    <source>
        <dbReference type="PROSITE" id="PS50931"/>
    </source>
</evidence>
<dbReference type="InterPro" id="IPR036390">
    <property type="entry name" value="WH_DNA-bd_sf"/>
</dbReference>
<feature type="domain" description="HTH lysR-type" evidence="5">
    <location>
        <begin position="1"/>
        <end position="58"/>
    </location>
</feature>
<accession>A0AB73T6D7</accession>
<keyword evidence="7" id="KW-1185">Reference proteome</keyword>
<dbReference type="PANTHER" id="PTHR30126">
    <property type="entry name" value="HTH-TYPE TRANSCRIPTIONAL REGULATOR"/>
    <property type="match status" value="1"/>
</dbReference>
<dbReference type="InterPro" id="IPR000847">
    <property type="entry name" value="LysR_HTH_N"/>
</dbReference>
<evidence type="ECO:0000313" key="6">
    <source>
        <dbReference type="EMBL" id="PWJ76636.1"/>
    </source>
</evidence>